<keyword evidence="1" id="KW-0812">Transmembrane</keyword>
<gene>
    <name evidence="2" type="ORF">NCTC10736_04079</name>
</gene>
<organism evidence="2 3">
    <name type="scientific">Shewanella morhuae</name>
    <dbReference type="NCBI Taxonomy" id="365591"/>
    <lineage>
        <taxon>Bacteria</taxon>
        <taxon>Pseudomonadati</taxon>
        <taxon>Pseudomonadota</taxon>
        <taxon>Gammaproteobacteria</taxon>
        <taxon>Alteromonadales</taxon>
        <taxon>Shewanellaceae</taxon>
        <taxon>Shewanella</taxon>
    </lineage>
</organism>
<sequence length="122" mass="13841">MSETYYVFQRFSLFRASVLALLCPFIIASLVFITNFNLYGYGIPLHWLLITLSPVVLLGYKVSIQSSENKVIITRSLLTVPLLKRLFLKEDNARASWQPLQSKKGSFKLMIGPVDSGLTIDR</sequence>
<protein>
    <submittedName>
        <fullName evidence="2">Uncharacterized protein</fullName>
    </submittedName>
</protein>
<reference evidence="2 3" key="1">
    <citation type="submission" date="2018-06" db="EMBL/GenBank/DDBJ databases">
        <authorList>
            <consortium name="Pathogen Informatics"/>
            <person name="Doyle S."/>
        </authorList>
    </citation>
    <scope>NUCLEOTIDE SEQUENCE [LARGE SCALE GENOMIC DNA]</scope>
    <source>
        <strain evidence="2 3">NCTC10736</strain>
    </source>
</reference>
<accession>A0A380BZH0</accession>
<dbReference type="Proteomes" id="UP000255061">
    <property type="component" value="Unassembled WGS sequence"/>
</dbReference>
<keyword evidence="1" id="KW-0472">Membrane</keyword>
<feature type="transmembrane region" description="Helical" evidence="1">
    <location>
        <begin position="39"/>
        <end position="60"/>
    </location>
</feature>
<evidence type="ECO:0000256" key="1">
    <source>
        <dbReference type="SAM" id="Phobius"/>
    </source>
</evidence>
<dbReference type="AlphaFoldDB" id="A0A380BZH0"/>
<proteinExistence type="predicted"/>
<evidence type="ECO:0000313" key="2">
    <source>
        <dbReference type="EMBL" id="SUJ09996.1"/>
    </source>
</evidence>
<feature type="transmembrane region" description="Helical" evidence="1">
    <location>
        <begin position="12"/>
        <end position="33"/>
    </location>
</feature>
<name>A0A380BZH0_9GAMM</name>
<evidence type="ECO:0000313" key="3">
    <source>
        <dbReference type="Proteomes" id="UP000255061"/>
    </source>
</evidence>
<dbReference type="EMBL" id="UGYV01000004">
    <property type="protein sequence ID" value="SUJ09996.1"/>
    <property type="molecule type" value="Genomic_DNA"/>
</dbReference>
<keyword evidence="1" id="KW-1133">Transmembrane helix</keyword>